<dbReference type="Gene3D" id="2.60.40.1510">
    <property type="entry name" value="ntegrin, alpha v. Chain A, domain 3"/>
    <property type="match status" value="1"/>
</dbReference>
<dbReference type="InterPro" id="IPR013649">
    <property type="entry name" value="Integrin_alpha_Ig-like_1"/>
</dbReference>
<dbReference type="Pfam" id="PF10436">
    <property type="entry name" value="BCDHK_Adom3"/>
    <property type="match status" value="1"/>
</dbReference>
<keyword evidence="18 22" id="KW-0675">Receptor</keyword>
<dbReference type="GO" id="GO:0007229">
    <property type="term" value="P:integrin-mediated signaling pathway"/>
    <property type="evidence" value="ECO:0007669"/>
    <property type="project" value="UniProtKB-KW"/>
</dbReference>
<dbReference type="InterPro" id="IPR028994">
    <property type="entry name" value="Integrin_alpha_N"/>
</dbReference>
<keyword evidence="5" id="KW-0808">Transferase</keyword>
<comment type="caution">
    <text evidence="24">The sequence shown here is derived from an EMBL/GenBank/DDBJ whole genome shotgun (WGS) entry which is preliminary data.</text>
</comment>
<evidence type="ECO:0000256" key="2">
    <source>
        <dbReference type="ARBA" id="ARBA00004479"/>
    </source>
</evidence>
<feature type="repeat" description="FG-GAP" evidence="21">
    <location>
        <begin position="356"/>
        <end position="411"/>
    </location>
</feature>
<dbReference type="Proteomes" id="UP000289886">
    <property type="component" value="Unassembled WGS sequence"/>
</dbReference>
<keyword evidence="13" id="KW-0809">Transit peptide</keyword>
<evidence type="ECO:0000256" key="8">
    <source>
        <dbReference type="ARBA" id="ARBA00022737"/>
    </source>
</evidence>
<dbReference type="GO" id="GO:0004740">
    <property type="term" value="F:pyruvate dehydrogenase (acetyl-transferring) kinase activity"/>
    <property type="evidence" value="ECO:0007669"/>
    <property type="project" value="UniProtKB-EC"/>
</dbReference>
<comment type="subcellular location">
    <subcellularLocation>
        <location evidence="2 22">Membrane</location>
        <topology evidence="2 22">Single-pass type I membrane protein</topology>
    </subcellularLocation>
    <subcellularLocation>
        <location evidence="1">Mitochondrion matrix</location>
    </subcellularLocation>
</comment>
<keyword evidence="25" id="KW-1185">Reference proteome</keyword>
<evidence type="ECO:0000256" key="5">
    <source>
        <dbReference type="ARBA" id="ARBA00022679"/>
    </source>
</evidence>
<dbReference type="PANTHER" id="PTHR23220">
    <property type="entry name" value="INTEGRIN ALPHA"/>
    <property type="match status" value="1"/>
</dbReference>
<accession>A0A444TZU5</accession>
<dbReference type="Gene3D" id="2.130.10.130">
    <property type="entry name" value="Integrin alpha, N-terminal"/>
    <property type="match status" value="1"/>
</dbReference>
<keyword evidence="7 22" id="KW-0732">Signal</keyword>
<evidence type="ECO:0000256" key="22">
    <source>
        <dbReference type="RuleBase" id="RU003762"/>
    </source>
</evidence>
<dbReference type="AlphaFoldDB" id="A0A444TZU5"/>
<dbReference type="PROSITE" id="PS50109">
    <property type="entry name" value="HIS_KIN"/>
    <property type="match status" value="1"/>
</dbReference>
<dbReference type="Pfam" id="PF08441">
    <property type="entry name" value="Integrin_A_Ig_1"/>
    <property type="match status" value="1"/>
</dbReference>
<keyword evidence="12 22" id="KW-0130">Cell adhesion</keyword>
<evidence type="ECO:0000256" key="20">
    <source>
        <dbReference type="ARBA" id="ARBA00039078"/>
    </source>
</evidence>
<dbReference type="SUPFAM" id="SSF55874">
    <property type="entry name" value="ATPase domain of HSP90 chaperone/DNA topoisomerase II/histidine kinase"/>
    <property type="match status" value="1"/>
</dbReference>
<dbReference type="CDD" id="cd16929">
    <property type="entry name" value="HATPase_PDK-like"/>
    <property type="match status" value="1"/>
</dbReference>
<evidence type="ECO:0000256" key="18">
    <source>
        <dbReference type="ARBA" id="ARBA00023170"/>
    </source>
</evidence>
<evidence type="ECO:0000256" key="12">
    <source>
        <dbReference type="ARBA" id="ARBA00022889"/>
    </source>
</evidence>
<dbReference type="GO" id="GO:0007160">
    <property type="term" value="P:cell-matrix adhesion"/>
    <property type="evidence" value="ECO:0007669"/>
    <property type="project" value="TreeGrafter"/>
</dbReference>
<reference evidence="24 25" key="1">
    <citation type="submission" date="2019-01" db="EMBL/GenBank/DDBJ databases">
        <title>Draft Genome and Complete Hox-Cluster Characterization of the Sterlet Sturgeon (Acipenser ruthenus).</title>
        <authorList>
            <person name="Wei Q."/>
        </authorList>
    </citation>
    <scope>NUCLEOTIDE SEQUENCE [LARGE SCALE GENOMIC DNA]</scope>
    <source>
        <strain evidence="24">WHYD16114868_AA</strain>
        <tissue evidence="24">Blood</tissue>
    </source>
</reference>
<dbReference type="SUPFAM" id="SSF69179">
    <property type="entry name" value="Integrin domains"/>
    <property type="match status" value="2"/>
</dbReference>
<dbReference type="EMBL" id="SCEB01215643">
    <property type="protein sequence ID" value="RXM28441.1"/>
    <property type="molecule type" value="Genomic_DNA"/>
</dbReference>
<keyword evidence="9" id="KW-0547">Nucleotide-binding</keyword>
<feature type="repeat" description="FG-GAP" evidence="21">
    <location>
        <begin position="416"/>
        <end position="478"/>
    </location>
</feature>
<dbReference type="GO" id="GO:0008305">
    <property type="term" value="C:integrin complex"/>
    <property type="evidence" value="ECO:0007669"/>
    <property type="project" value="InterPro"/>
</dbReference>
<evidence type="ECO:0000313" key="25">
    <source>
        <dbReference type="Proteomes" id="UP000289886"/>
    </source>
</evidence>
<dbReference type="GO" id="GO:0005759">
    <property type="term" value="C:mitochondrial matrix"/>
    <property type="evidence" value="ECO:0007669"/>
    <property type="project" value="UniProtKB-SubCell"/>
</dbReference>
<dbReference type="Pfam" id="PF01839">
    <property type="entry name" value="FG-GAP"/>
    <property type="match status" value="2"/>
</dbReference>
<keyword evidence="10" id="KW-0418">Kinase</keyword>
<comment type="similarity">
    <text evidence="4 22">Belongs to the integrin alpha chain family.</text>
</comment>
<evidence type="ECO:0000259" key="23">
    <source>
        <dbReference type="PROSITE" id="PS50109"/>
    </source>
</evidence>
<evidence type="ECO:0000256" key="14">
    <source>
        <dbReference type="ARBA" id="ARBA00022989"/>
    </source>
</evidence>
<organism evidence="24 25">
    <name type="scientific">Acipenser ruthenus</name>
    <name type="common">Sterlet sturgeon</name>
    <dbReference type="NCBI Taxonomy" id="7906"/>
    <lineage>
        <taxon>Eukaryota</taxon>
        <taxon>Metazoa</taxon>
        <taxon>Chordata</taxon>
        <taxon>Craniata</taxon>
        <taxon>Vertebrata</taxon>
        <taxon>Euteleostomi</taxon>
        <taxon>Actinopterygii</taxon>
        <taxon>Chondrostei</taxon>
        <taxon>Acipenseriformes</taxon>
        <taxon>Acipenseridae</taxon>
        <taxon>Acipenser</taxon>
    </lineage>
</organism>
<dbReference type="GO" id="GO:0098609">
    <property type="term" value="P:cell-cell adhesion"/>
    <property type="evidence" value="ECO:0007669"/>
    <property type="project" value="TreeGrafter"/>
</dbReference>
<dbReference type="PRINTS" id="PR01185">
    <property type="entry name" value="INTEGRINA"/>
</dbReference>
<evidence type="ECO:0000256" key="10">
    <source>
        <dbReference type="ARBA" id="ARBA00022777"/>
    </source>
</evidence>
<dbReference type="GO" id="GO:0005178">
    <property type="term" value="F:integrin binding"/>
    <property type="evidence" value="ECO:0007669"/>
    <property type="project" value="TreeGrafter"/>
</dbReference>
<dbReference type="InterPro" id="IPR032695">
    <property type="entry name" value="Integrin_dom_sf"/>
</dbReference>
<dbReference type="SUPFAM" id="SSF69318">
    <property type="entry name" value="Integrin alpha N-terminal domain"/>
    <property type="match status" value="1"/>
</dbReference>
<dbReference type="InterPro" id="IPR036890">
    <property type="entry name" value="HATPase_C_sf"/>
</dbReference>
<evidence type="ECO:0000256" key="1">
    <source>
        <dbReference type="ARBA" id="ARBA00004305"/>
    </source>
</evidence>
<dbReference type="Pfam" id="PF02518">
    <property type="entry name" value="HATPase_c"/>
    <property type="match status" value="1"/>
</dbReference>
<dbReference type="InterPro" id="IPR048285">
    <property type="entry name" value="Integrin_alpha_Ig-like_2"/>
</dbReference>
<name>A0A444TZU5_ACIRT</name>
<keyword evidence="8" id="KW-0677">Repeat</keyword>
<dbReference type="Gene3D" id="2.60.40.1460">
    <property type="entry name" value="Integrin domains. Chain A, domain 2"/>
    <property type="match status" value="1"/>
</dbReference>
<evidence type="ECO:0000256" key="7">
    <source>
        <dbReference type="ARBA" id="ARBA00022729"/>
    </source>
</evidence>
<evidence type="ECO:0000256" key="6">
    <source>
        <dbReference type="ARBA" id="ARBA00022692"/>
    </source>
</evidence>
<dbReference type="InterPro" id="IPR013519">
    <property type="entry name" value="Int_alpha_beta-p"/>
</dbReference>
<evidence type="ECO:0000256" key="13">
    <source>
        <dbReference type="ARBA" id="ARBA00022946"/>
    </source>
</evidence>
<evidence type="ECO:0000256" key="16">
    <source>
        <dbReference type="ARBA" id="ARBA00023128"/>
    </source>
</evidence>
<dbReference type="InterPro" id="IPR018955">
    <property type="entry name" value="BCDHK/PDK_N"/>
</dbReference>
<feature type="repeat" description="FG-GAP" evidence="21">
    <location>
        <begin position="294"/>
        <end position="355"/>
    </location>
</feature>
<dbReference type="GO" id="GO:0005524">
    <property type="term" value="F:ATP binding"/>
    <property type="evidence" value="ECO:0007669"/>
    <property type="project" value="UniProtKB-KW"/>
</dbReference>
<dbReference type="InterPro" id="IPR005467">
    <property type="entry name" value="His_kinase_dom"/>
</dbReference>
<evidence type="ECO:0000256" key="4">
    <source>
        <dbReference type="ARBA" id="ARBA00008054"/>
    </source>
</evidence>
<keyword evidence="14" id="KW-1133">Transmembrane helix</keyword>
<dbReference type="PROSITE" id="PS51470">
    <property type="entry name" value="FG_GAP"/>
    <property type="match status" value="4"/>
</dbReference>
<evidence type="ECO:0000256" key="11">
    <source>
        <dbReference type="ARBA" id="ARBA00022840"/>
    </source>
</evidence>
<evidence type="ECO:0000256" key="3">
    <source>
        <dbReference type="ARBA" id="ARBA00006155"/>
    </source>
</evidence>
<evidence type="ECO:0000256" key="9">
    <source>
        <dbReference type="ARBA" id="ARBA00022741"/>
    </source>
</evidence>
<evidence type="ECO:0000313" key="24">
    <source>
        <dbReference type="EMBL" id="RXM28441.1"/>
    </source>
</evidence>
<dbReference type="SMART" id="SM00191">
    <property type="entry name" value="Int_alpha"/>
    <property type="match status" value="5"/>
</dbReference>
<dbReference type="GO" id="GO:0009897">
    <property type="term" value="C:external side of plasma membrane"/>
    <property type="evidence" value="ECO:0007669"/>
    <property type="project" value="TreeGrafter"/>
</dbReference>
<evidence type="ECO:0000256" key="15">
    <source>
        <dbReference type="ARBA" id="ARBA00023037"/>
    </source>
</evidence>
<dbReference type="SUPFAM" id="SSF69012">
    <property type="entry name" value="alpha-ketoacid dehydrogenase kinase, N-terminal domain"/>
    <property type="match status" value="1"/>
</dbReference>
<feature type="domain" description="Histidine kinase" evidence="23">
    <location>
        <begin position="1000"/>
        <end position="1123"/>
    </location>
</feature>
<keyword evidence="19" id="KW-0325">Glycoprotein</keyword>
<feature type="repeat" description="FG-GAP" evidence="21">
    <location>
        <begin position="35"/>
        <end position="100"/>
    </location>
</feature>
<dbReference type="Gene3D" id="1.20.140.20">
    <property type="entry name" value="Alpha-ketoacid/pyruvate dehydrogenase kinase, N-terminal domain"/>
    <property type="match status" value="1"/>
</dbReference>
<keyword evidence="15 22" id="KW-0401">Integrin</keyword>
<dbReference type="Gene3D" id="3.30.565.10">
    <property type="entry name" value="Histidine kinase-like ATPase, C-terminal domain"/>
    <property type="match status" value="1"/>
</dbReference>
<evidence type="ECO:0000256" key="17">
    <source>
        <dbReference type="ARBA" id="ARBA00023136"/>
    </source>
</evidence>
<dbReference type="InterPro" id="IPR036784">
    <property type="entry name" value="AK/P_DHK_N_sf"/>
</dbReference>
<dbReference type="EC" id="2.7.11.2" evidence="20"/>
<dbReference type="FunFam" id="3.30.565.10:FF:000007">
    <property type="entry name" value="Mitochondrial pyruvate dehydrogenase kinase isoform 2"/>
    <property type="match status" value="1"/>
</dbReference>
<keyword evidence="17" id="KW-0472">Membrane</keyword>
<gene>
    <name evidence="24" type="ORF">EOD39_9761</name>
</gene>
<dbReference type="GO" id="GO:0050900">
    <property type="term" value="P:leukocyte migration"/>
    <property type="evidence" value="ECO:0007669"/>
    <property type="project" value="TreeGrafter"/>
</dbReference>
<feature type="signal peptide" evidence="22">
    <location>
        <begin position="1"/>
        <end position="29"/>
    </location>
</feature>
<proteinExistence type="inferred from homology"/>
<dbReference type="SMART" id="SM00387">
    <property type="entry name" value="HATPase_c"/>
    <property type="match status" value="1"/>
</dbReference>
<keyword evidence="16" id="KW-0496">Mitochondrion</keyword>
<keyword evidence="11" id="KW-0067">ATP-binding</keyword>
<sequence length="1167" mass="130175">MTIDQMHLLSLDVCLFLLALYGGIETCHGFNIDTRFPVVKEGQTSGSYFGFSVALHKQTEGAKRYLLLTGAPKEKAYPALKVNETGAVYYCPITTDTKDCTRVELVKNVNSAQEMVEDMWLGVTVASQGGPNGGRVLACGHRYVKILMSGSEEQRRMIGKCFVRGNNLSYDPDDDWQTHHYEVCNPANDMSSEGMCNMGIAGGMTETEVYIGTPGSFTWQGSVDVTWWNPEAFWDLYERKYPNTDDNNIYIGYSVREEKNVLHADKYTILAGAPRASHKGAVFLMDINTDIDIGFNTMLSGEQVGSYFGNSIAAADLNNDGWKDLLVGAPFYFDRKEEEGGAVYIFMNEGGVFQNTPTLVLKGVSGSGFGFAVASVGDINQDGFEDIAIGAPFDGSGKVFLYQSSKEGLSKEARQQVIDGSEIGTGGIKTFGYSINGGLDVDENSYPDILVGSLDDKIALLRARPVIQLSKTFTVSPRIVDPANCTNDSCIKVKLCLSYILSNGNTNFQNNITLKYRLEADADRRSPRVKFLKSSSPSVYRGFFSMPETKCQTIKLILTDNIQDKLRSIEFALNYSIYETKARSHRGIQSLDAFPVLSEEQNHQDTQEIHFQKECGADNKCRSNLQITAAFAAFSPEEELPSKAGKQVLQYSPDVKKLLLIVNVTNLCTNTREAEDAHQAILNITLPSTLQYSGVRSDNNIECHAEETVICELGNPFRSEQEETIRLIFEASGITLNTHQIEVMLQLSTQSEQDDLNPKPVVLLIQYSVQASFSVDKARQLTYFSGSVMGESAMKKAEDVGSPVEYTFNASSTNACEKTSYVFLRQELPVRLSNILKEINLLPDRYVQSLFDIMNFLDKSPDDHRILTAFTEALVKIRDRHNDVVPTMAQGVLEYKEAFGQDHISNQNVQYFLDRFYMSRISIRMLINQHTLIFDGTTNPAHPKTIGSIDPSCKVAEVVRDAYESAKFLCDQYYLGSPELEIEEINSKCQKEPISMVYVPSHLYHMLFELFKNAMRATVETHECSPSLPPIKVMVALGDEDLSLKMSDRGGGVPLRKIEKLFSYMYSTAPTPQVDHSERAPLAGFGYGLPISRLYAQYFQGDLQLYSVEGYGTDAVIYLKALSTDSIEKLPVYNKSAWRHYKVSQEADDWCVPSKEPLNLSVHRDSK</sequence>
<evidence type="ECO:0000256" key="19">
    <source>
        <dbReference type="ARBA" id="ARBA00023180"/>
    </source>
</evidence>
<dbReference type="GO" id="GO:0033627">
    <property type="term" value="P:cell adhesion mediated by integrin"/>
    <property type="evidence" value="ECO:0007669"/>
    <property type="project" value="TreeGrafter"/>
</dbReference>
<protein>
    <recommendedName>
        <fullName evidence="20">[pyruvate dehydrogenase (acetyl-transferring)] kinase</fullName>
        <ecNumber evidence="20">2.7.11.2</ecNumber>
    </recommendedName>
</protein>
<feature type="chain" id="PRO_5018824034" description="[pyruvate dehydrogenase (acetyl-transferring)] kinase" evidence="22">
    <location>
        <begin position="30"/>
        <end position="1167"/>
    </location>
</feature>
<dbReference type="InterPro" id="IPR013517">
    <property type="entry name" value="FG-GAP"/>
</dbReference>
<evidence type="ECO:0000256" key="21">
    <source>
        <dbReference type="PROSITE-ProRule" id="PRU00803"/>
    </source>
</evidence>
<comment type="similarity">
    <text evidence="3">Belongs to the PDK/BCKDK protein kinase family.</text>
</comment>
<dbReference type="InterPro" id="IPR000413">
    <property type="entry name" value="Integrin_alpha"/>
</dbReference>
<keyword evidence="6" id="KW-0812">Transmembrane</keyword>
<dbReference type="InterPro" id="IPR003594">
    <property type="entry name" value="HATPase_dom"/>
</dbReference>
<dbReference type="Pfam" id="PF20805">
    <property type="entry name" value="Integrin_A_Ig_2"/>
    <property type="match status" value="1"/>
</dbReference>
<dbReference type="PANTHER" id="PTHR23220:SF89">
    <property type="entry name" value="INTEGRIN ALPHA-3"/>
    <property type="match status" value="1"/>
</dbReference>